<gene>
    <name evidence="2" type="ordered locus">BVU_2639</name>
</gene>
<dbReference type="KEGG" id="bvu:BVU_2639"/>
<name>A6L3M7_PHOV8</name>
<feature type="transmembrane region" description="Helical" evidence="1">
    <location>
        <begin position="61"/>
        <end position="79"/>
    </location>
</feature>
<dbReference type="EMBL" id="CP000139">
    <property type="protein sequence ID" value="ABR40291.1"/>
    <property type="molecule type" value="Genomic_DNA"/>
</dbReference>
<reference evidence="2 3" key="1">
    <citation type="journal article" date="2007" name="PLoS Biol.">
        <title>Evolution of symbiotic bacteria in the distal human intestine.</title>
        <authorList>
            <person name="Xu J."/>
            <person name="Mahowald M.A."/>
            <person name="Ley R.E."/>
            <person name="Lozupone C.A."/>
            <person name="Hamady M."/>
            <person name="Martens E.C."/>
            <person name="Henrissat B."/>
            <person name="Coutinho P.M."/>
            <person name="Minx P."/>
            <person name="Latreille P."/>
            <person name="Cordum H."/>
            <person name="Van Brunt A."/>
            <person name="Kim K."/>
            <person name="Fulton R.S."/>
            <person name="Fulton L.A."/>
            <person name="Clifton S.W."/>
            <person name="Wilson R.K."/>
            <person name="Knight R.D."/>
            <person name="Gordon J.I."/>
        </authorList>
    </citation>
    <scope>NUCLEOTIDE SEQUENCE [LARGE SCALE GENOMIC DNA]</scope>
    <source>
        <strain evidence="3">ATCC 8482 / DSM 1447 / JCM 5826 / CCUG 4940 / NBRC 14291 / NCTC 11154</strain>
    </source>
</reference>
<dbReference type="PaxDb" id="435590-BVU_2639"/>
<dbReference type="HOGENOM" id="CLU_2551419_0_0_10"/>
<accession>A6L3M7</accession>
<keyword evidence="1" id="KW-1133">Transmembrane helix</keyword>
<proteinExistence type="predicted"/>
<dbReference type="Proteomes" id="UP000002861">
    <property type="component" value="Chromosome"/>
</dbReference>
<protein>
    <submittedName>
        <fullName evidence="2">Uncharacterized protein</fullName>
    </submittedName>
</protein>
<keyword evidence="1" id="KW-0472">Membrane</keyword>
<keyword evidence="1" id="KW-0812">Transmembrane</keyword>
<evidence type="ECO:0000313" key="3">
    <source>
        <dbReference type="Proteomes" id="UP000002861"/>
    </source>
</evidence>
<evidence type="ECO:0000313" key="2">
    <source>
        <dbReference type="EMBL" id="ABR40291.1"/>
    </source>
</evidence>
<dbReference type="AlphaFoldDB" id="A6L3M7"/>
<organism evidence="2 3">
    <name type="scientific">Phocaeicola vulgatus (strain ATCC 8482 / DSM 1447 / JCM 5826 / CCUG 4940 / NBRC 14291 / NCTC 11154)</name>
    <name type="common">Bacteroides vulgatus</name>
    <dbReference type="NCBI Taxonomy" id="435590"/>
    <lineage>
        <taxon>Bacteria</taxon>
        <taxon>Pseudomonadati</taxon>
        <taxon>Bacteroidota</taxon>
        <taxon>Bacteroidia</taxon>
        <taxon>Bacteroidales</taxon>
        <taxon>Bacteroidaceae</taxon>
        <taxon>Phocaeicola</taxon>
    </lineage>
</organism>
<evidence type="ECO:0000256" key="1">
    <source>
        <dbReference type="SAM" id="Phobius"/>
    </source>
</evidence>
<sequence>MGTAPFFLTHTCARIKPGSALVIRSPYRPHSSDPLLGEPFGPPFPGGRFSSPFSPRCVYEGLHAGGLPGAVCCVIWFFYCKR</sequence>